<dbReference type="InterPro" id="IPR033904">
    <property type="entry name" value="Trans_IPPS_HH"/>
</dbReference>
<evidence type="ECO:0000313" key="1">
    <source>
        <dbReference type="EMBL" id="SDG52624.1"/>
    </source>
</evidence>
<dbReference type="CDD" id="cd00683">
    <property type="entry name" value="Trans_IPPS_HH"/>
    <property type="match status" value="1"/>
</dbReference>
<keyword evidence="2" id="KW-1185">Reference proteome</keyword>
<dbReference type="EMBL" id="FNCE01000018">
    <property type="protein sequence ID" value="SDG52624.1"/>
    <property type="molecule type" value="Genomic_DNA"/>
</dbReference>
<accession>A0A1G7UYS8</accession>
<dbReference type="GO" id="GO:0004311">
    <property type="term" value="F:geranylgeranyl diphosphate synthase activity"/>
    <property type="evidence" value="ECO:0007669"/>
    <property type="project" value="InterPro"/>
</dbReference>
<dbReference type="PANTHER" id="PTHR31480">
    <property type="entry name" value="BIFUNCTIONAL LYCOPENE CYCLASE/PHYTOENE SYNTHASE"/>
    <property type="match status" value="1"/>
</dbReference>
<name>A0A1G7UYS8_9PROT</name>
<dbReference type="AlphaFoldDB" id="A0A1G7UYS8"/>
<dbReference type="GO" id="GO:0051996">
    <property type="term" value="F:squalene synthase [NAD(P)H] activity"/>
    <property type="evidence" value="ECO:0007669"/>
    <property type="project" value="InterPro"/>
</dbReference>
<dbReference type="STRING" id="1082479.SAMN05216241_11818"/>
<proteinExistence type="predicted"/>
<dbReference type="InterPro" id="IPR002060">
    <property type="entry name" value="Squ/phyt_synthse"/>
</dbReference>
<dbReference type="SFLD" id="SFLDG01212">
    <property type="entry name" value="Phytoene_synthase_like"/>
    <property type="match status" value="1"/>
</dbReference>
<gene>
    <name evidence="1" type="ORF">SAMN05216241_11818</name>
</gene>
<dbReference type="InterPro" id="IPR017827">
    <property type="entry name" value="HSQ_synthase_HpnC"/>
</dbReference>
<sequence>MRAPVKLRARLEPAAITQPDDTGRMETPSGKWAGDENFPVASKLIARPLRPHVMAYYAFARAIDDIADHPELSPDDKVARLDAFGRALTDPEADDPALATAHRLRQSLTATGVPAQHGLDLVTAFKQDAVKGRYDGWDDLLGYCRYSASPVGRFLLDLHGEDRALWPYSDALCDLLQVLNHLQDCQTDYLTLDRVYLPEPWLAEQGEAVTALARDHASAGVRRVIDRCLDGVETLLPRAEALPRHLADARLALESAAIVALARALTGRLRRQDPLAVRVELGKPMKLAVAARGALGTLLARRFAPASTPDRPREEPRA</sequence>
<organism evidence="1 2">
    <name type="scientific">Limimonas halophila</name>
    <dbReference type="NCBI Taxonomy" id="1082479"/>
    <lineage>
        <taxon>Bacteria</taxon>
        <taxon>Pseudomonadati</taxon>
        <taxon>Pseudomonadota</taxon>
        <taxon>Alphaproteobacteria</taxon>
        <taxon>Rhodospirillales</taxon>
        <taxon>Rhodovibrionaceae</taxon>
        <taxon>Limimonas</taxon>
    </lineage>
</organism>
<dbReference type="SFLD" id="SFLDS00005">
    <property type="entry name" value="Isoprenoid_Synthase_Type_I"/>
    <property type="match status" value="1"/>
</dbReference>
<evidence type="ECO:0000313" key="2">
    <source>
        <dbReference type="Proteomes" id="UP000199415"/>
    </source>
</evidence>
<dbReference type="InterPro" id="IPR008949">
    <property type="entry name" value="Isoprenoid_synthase_dom_sf"/>
</dbReference>
<dbReference type="InterPro" id="IPR044843">
    <property type="entry name" value="Trans_IPPS_bact-type"/>
</dbReference>
<dbReference type="Gene3D" id="1.10.600.10">
    <property type="entry name" value="Farnesyl Diphosphate Synthase"/>
    <property type="match status" value="1"/>
</dbReference>
<dbReference type="NCBIfam" id="TIGR03464">
    <property type="entry name" value="HpnC"/>
    <property type="match status" value="1"/>
</dbReference>
<dbReference type="SUPFAM" id="SSF48576">
    <property type="entry name" value="Terpenoid synthases"/>
    <property type="match status" value="1"/>
</dbReference>
<dbReference type="Proteomes" id="UP000199415">
    <property type="component" value="Unassembled WGS sequence"/>
</dbReference>
<protein>
    <submittedName>
        <fullName evidence="1">Squalene synthase HpnC</fullName>
    </submittedName>
</protein>
<dbReference type="Pfam" id="PF00494">
    <property type="entry name" value="SQS_PSY"/>
    <property type="match status" value="1"/>
</dbReference>
<reference evidence="1 2" key="1">
    <citation type="submission" date="2016-10" db="EMBL/GenBank/DDBJ databases">
        <authorList>
            <person name="de Groot N.N."/>
        </authorList>
    </citation>
    <scope>NUCLEOTIDE SEQUENCE [LARGE SCALE GENOMIC DNA]</scope>
    <source>
        <strain evidence="1 2">DSM 25584</strain>
    </source>
</reference>
<dbReference type="SFLD" id="SFLDG01018">
    <property type="entry name" value="Squalene/Phytoene_Synthase_Lik"/>
    <property type="match status" value="1"/>
</dbReference>
<dbReference type="GO" id="GO:0016114">
    <property type="term" value="P:terpenoid biosynthetic process"/>
    <property type="evidence" value="ECO:0007669"/>
    <property type="project" value="UniProtKB-ARBA"/>
</dbReference>